<comment type="subcellular location">
    <subcellularLocation>
        <location evidence="6">Endoplasmic reticulum membrane</location>
        <topology evidence="6">Multi-pass membrane protein</topology>
    </subcellularLocation>
    <subcellularLocation>
        <location evidence="6">Endoplasmic reticulum-Golgi intermediate compartment membrane</location>
        <topology evidence="6">Multi-pass membrane protein</topology>
    </subcellularLocation>
    <subcellularLocation>
        <location evidence="6">Cytoplasmic vesicle</location>
        <location evidence="6">COPII-coated vesicle membrane</location>
        <topology evidence="6">Multi-pass membrane protein</topology>
    </subcellularLocation>
</comment>
<evidence type="ECO:0000256" key="1">
    <source>
        <dbReference type="ARBA" id="ARBA00022692"/>
    </source>
</evidence>
<dbReference type="EMBL" id="CP049004">
    <property type="protein sequence ID" value="QID85169.1"/>
    <property type="molecule type" value="Genomic_DNA"/>
</dbReference>
<dbReference type="OrthoDB" id="160405at2759"/>
<reference evidence="7 8" key="1">
    <citation type="journal article" date="2019" name="BMC Genomics">
        <title>Chromosome level assembly and comparative genome analysis confirm lager-brewing yeasts originated from a single hybridization.</title>
        <authorList>
            <person name="Salazar A.N."/>
            <person name="Gorter de Vries A.R."/>
            <person name="van den Broek M."/>
            <person name="Brouwers N."/>
            <person name="de la Torre Cortes P."/>
            <person name="Kuijpers N.G.A."/>
            <person name="Daran J.G."/>
            <person name="Abeel T."/>
        </authorList>
    </citation>
    <scope>NUCLEOTIDE SEQUENCE [LARGE SCALE GENOMIC DNA]</scope>
    <source>
        <strain evidence="7 8">CBS 1483</strain>
    </source>
</reference>
<keyword evidence="4 6" id="KW-0472">Membrane</keyword>
<protein>
    <submittedName>
        <fullName evidence="7">Vacuolar ATPase assembly integral membrane protein vma21</fullName>
    </submittedName>
</protein>
<comment type="function">
    <text evidence="6">Functions with VOA1 in assembly of the integral membrane sector (also called V0 sector) of the V-ATPase in the endoplasmic reticulum. Escorts the assembled V0 sector in COPII vesicles. Also required for normal packaging of the SNARE BOS1 and possibly the ER to Golgi transport receptor ERV29.</text>
</comment>
<keyword evidence="8" id="KW-1185">Reference proteome</keyword>
<gene>
    <name evidence="7" type="primary">VMA21_2</name>
    <name evidence="7" type="ORF">GRS66_007723</name>
</gene>
<dbReference type="GO" id="GO:0005789">
    <property type="term" value="C:endoplasmic reticulum membrane"/>
    <property type="evidence" value="ECO:0007669"/>
    <property type="project" value="UniProtKB-SubCell"/>
</dbReference>
<dbReference type="Pfam" id="PF09446">
    <property type="entry name" value="VMA21"/>
    <property type="match status" value="1"/>
</dbReference>
<evidence type="ECO:0000256" key="2">
    <source>
        <dbReference type="ARBA" id="ARBA00022824"/>
    </source>
</evidence>
<dbReference type="GO" id="GO:0033116">
    <property type="term" value="C:endoplasmic reticulum-Golgi intermediate compartment membrane"/>
    <property type="evidence" value="ECO:0007669"/>
    <property type="project" value="UniProtKB-SubCell"/>
</dbReference>
<keyword evidence="1 6" id="KW-0812">Transmembrane</keyword>
<feature type="short sequence motif" description="Prevents secretion from ER" evidence="6">
    <location>
        <begin position="74"/>
        <end position="77"/>
    </location>
</feature>
<dbReference type="GO" id="GO:0012507">
    <property type="term" value="C:ER to Golgi transport vesicle membrane"/>
    <property type="evidence" value="ECO:0007669"/>
    <property type="project" value="UniProtKB-SubCell"/>
</dbReference>
<proteinExistence type="inferred from homology"/>
<dbReference type="AlphaFoldDB" id="A0A6C1E813"/>
<dbReference type="InterPro" id="IPR019013">
    <property type="entry name" value="Vma21"/>
</dbReference>
<evidence type="ECO:0000313" key="7">
    <source>
        <dbReference type="EMBL" id="QID85169.1"/>
    </source>
</evidence>
<evidence type="ECO:0000256" key="6">
    <source>
        <dbReference type="HAMAP-Rule" id="MF_03058"/>
    </source>
</evidence>
<keyword evidence="5 6" id="KW-0968">Cytoplasmic vesicle</keyword>
<dbReference type="HAMAP" id="MF_03058">
    <property type="entry name" value="VMA21"/>
    <property type="match status" value="1"/>
</dbReference>
<feature type="transmembrane region" description="Helical" evidence="6">
    <location>
        <begin position="43"/>
        <end position="62"/>
    </location>
</feature>
<evidence type="ECO:0000256" key="3">
    <source>
        <dbReference type="ARBA" id="ARBA00022989"/>
    </source>
</evidence>
<name>A0A6C1E813_SACPS</name>
<comment type="similarity">
    <text evidence="6">Belongs to the VMA21 family.</text>
</comment>
<evidence type="ECO:0000313" key="8">
    <source>
        <dbReference type="Proteomes" id="UP000501346"/>
    </source>
</evidence>
<keyword evidence="3 6" id="KW-1133">Transmembrane helix</keyword>
<keyword evidence="2 6" id="KW-0256">Endoplasmic reticulum</keyword>
<sequence>MAVDVPRTVINKLMLFTVAMVVLPVLTFFIIQQYTPNTLVSGGLAAAMANVVLIVYIVVAFCEDTGDYKVESNKKED</sequence>
<evidence type="ECO:0000256" key="4">
    <source>
        <dbReference type="ARBA" id="ARBA00023136"/>
    </source>
</evidence>
<dbReference type="Proteomes" id="UP000501346">
    <property type="component" value="Chromosome SeVII-ScVII"/>
</dbReference>
<feature type="transmembrane region" description="Helical" evidence="6">
    <location>
        <begin position="12"/>
        <end position="31"/>
    </location>
</feature>
<accession>A0A6C1E813</accession>
<organism evidence="7 8">
    <name type="scientific">Saccharomyces pastorianus</name>
    <name type="common">Lager yeast</name>
    <name type="synonym">Saccharomyces cerevisiae x Saccharomyces eubayanus</name>
    <dbReference type="NCBI Taxonomy" id="27292"/>
    <lineage>
        <taxon>Eukaryota</taxon>
        <taxon>Fungi</taxon>
        <taxon>Dikarya</taxon>
        <taxon>Ascomycota</taxon>
        <taxon>Saccharomycotina</taxon>
        <taxon>Saccharomycetes</taxon>
        <taxon>Saccharomycetales</taxon>
        <taxon>Saccharomycetaceae</taxon>
        <taxon>Saccharomyces</taxon>
    </lineage>
</organism>
<evidence type="ECO:0000256" key="5">
    <source>
        <dbReference type="ARBA" id="ARBA00023329"/>
    </source>
</evidence>
<dbReference type="GO" id="GO:0070072">
    <property type="term" value="P:vacuolar proton-transporting V-type ATPase complex assembly"/>
    <property type="evidence" value="ECO:0007669"/>
    <property type="project" value="UniProtKB-UniRule"/>
</dbReference>